<proteinExistence type="predicted"/>
<dbReference type="AlphaFoldDB" id="C4ZMQ1"/>
<dbReference type="InterPro" id="IPR032568">
    <property type="entry name" value="DUF4926"/>
</dbReference>
<evidence type="ECO:0008006" key="3">
    <source>
        <dbReference type="Google" id="ProtNLM"/>
    </source>
</evidence>
<dbReference type="Pfam" id="PF16277">
    <property type="entry name" value="DUF4926"/>
    <property type="match status" value="1"/>
</dbReference>
<dbReference type="HOGENOM" id="CLU_174734_1_1_4"/>
<dbReference type="eggNOG" id="ENOG50331A9">
    <property type="taxonomic scope" value="Bacteria"/>
</dbReference>
<organism evidence="1 2">
    <name type="scientific">Thauera aminoaromatica</name>
    <dbReference type="NCBI Taxonomy" id="164330"/>
    <lineage>
        <taxon>Bacteria</taxon>
        <taxon>Pseudomonadati</taxon>
        <taxon>Pseudomonadota</taxon>
        <taxon>Betaproteobacteria</taxon>
        <taxon>Rhodocyclales</taxon>
        <taxon>Zoogloeaceae</taxon>
        <taxon>Thauera</taxon>
    </lineage>
</organism>
<sequence>MKMFDVVASLQDLPQQQVVKGQVGTVVEELDNDHVLVEFADVNGVAYAIATIPMGQLMKLKHAPA</sequence>
<dbReference type="RefSeq" id="WP_012584359.1">
    <property type="nucleotide sequence ID" value="NC_011662.2"/>
</dbReference>
<keyword evidence="2" id="KW-1185">Reference proteome</keyword>
<dbReference type="OrthoDB" id="9182413at2"/>
<gene>
    <name evidence="1" type="ordered locus">Tmz1t_0303</name>
</gene>
<name>C4ZMQ1_THASP</name>
<reference evidence="1 2" key="2">
    <citation type="journal article" date="2012" name="Stand. Genomic Sci.">
        <title>Complete genome sequence of Thauera aminoaromatica strain MZ1T.</title>
        <authorList>
            <person name="Jiang K."/>
            <person name="Sanseverino J."/>
            <person name="Chauhan A."/>
            <person name="Lucas S."/>
            <person name="Copeland A."/>
            <person name="Lapidus A."/>
            <person name="Del Rio T.G."/>
            <person name="Dalin E."/>
            <person name="Tice H."/>
            <person name="Bruce D."/>
            <person name="Goodwin L."/>
            <person name="Pitluck S."/>
            <person name="Sims D."/>
            <person name="Brettin T."/>
            <person name="Detter J.C."/>
            <person name="Han C."/>
            <person name="Chang Y.J."/>
            <person name="Larimer F."/>
            <person name="Land M."/>
            <person name="Hauser L."/>
            <person name="Kyrpides N.C."/>
            <person name="Mikhailova N."/>
            <person name="Moser S."/>
            <person name="Jegier P."/>
            <person name="Close D."/>
            <person name="Debruyn J.M."/>
            <person name="Wang Y."/>
            <person name="Layton A.C."/>
            <person name="Allen M.S."/>
            <person name="Sayler G.S."/>
        </authorList>
    </citation>
    <scope>NUCLEOTIDE SEQUENCE [LARGE SCALE GENOMIC DNA]</scope>
    <source>
        <strain evidence="1 2">MZ1T</strain>
    </source>
</reference>
<evidence type="ECO:0000313" key="1">
    <source>
        <dbReference type="EMBL" id="ACK53095.1"/>
    </source>
</evidence>
<accession>C4ZMQ1</accession>
<dbReference type="KEGG" id="tmz:Tmz1t_0303"/>
<dbReference type="EMBL" id="CP001281">
    <property type="protein sequence ID" value="ACK53095.1"/>
    <property type="molecule type" value="Genomic_DNA"/>
</dbReference>
<dbReference type="Proteomes" id="UP000002186">
    <property type="component" value="Chromosome"/>
</dbReference>
<evidence type="ECO:0000313" key="2">
    <source>
        <dbReference type="Proteomes" id="UP000002186"/>
    </source>
</evidence>
<reference evidence="2" key="1">
    <citation type="submission" date="2009-05" db="EMBL/GenBank/DDBJ databases">
        <title>Complete sequence of chromosome of Thauera sp. MZ1T.</title>
        <authorList>
            <consortium name="US DOE Joint Genome Institute"/>
            <person name="Lucas S."/>
            <person name="Copeland A."/>
            <person name="Lapidus A."/>
            <person name="Glavina del Rio T."/>
            <person name="Dalin E."/>
            <person name="Tice H."/>
            <person name="Bruce D."/>
            <person name="Goodwin L."/>
            <person name="Pitluck S."/>
            <person name="Sims D."/>
            <person name="Brettin T."/>
            <person name="Detter J.C."/>
            <person name="Han C."/>
            <person name="Larimer F."/>
            <person name="Land M."/>
            <person name="Hauser L."/>
            <person name="Kyrpides N."/>
            <person name="Mikhailova N."/>
            <person name="Sayler G.S."/>
        </authorList>
    </citation>
    <scope>NUCLEOTIDE SEQUENCE [LARGE SCALE GENOMIC DNA]</scope>
    <source>
        <strain evidence="2">MZ1T</strain>
    </source>
</reference>
<protein>
    <recommendedName>
        <fullName evidence="3">DUF4926 domain-containing protein</fullName>
    </recommendedName>
</protein>